<comment type="caution">
    <text evidence="2">The sequence shown here is derived from an EMBL/GenBank/DDBJ whole genome shotgun (WGS) entry which is preliminary data.</text>
</comment>
<feature type="domain" description="RES" evidence="1">
    <location>
        <begin position="20"/>
        <end position="159"/>
    </location>
</feature>
<keyword evidence="3" id="KW-1185">Reference proteome</keyword>
<dbReference type="InterPro" id="IPR014914">
    <property type="entry name" value="RES_dom"/>
</dbReference>
<dbReference type="Proteomes" id="UP001202922">
    <property type="component" value="Unassembled WGS sequence"/>
</dbReference>
<dbReference type="SMART" id="SM00953">
    <property type="entry name" value="RES"/>
    <property type="match status" value="1"/>
</dbReference>
<dbReference type="Pfam" id="PF08808">
    <property type="entry name" value="RES"/>
    <property type="match status" value="1"/>
</dbReference>
<reference evidence="2 3" key="1">
    <citation type="submission" date="2022-03" db="EMBL/GenBank/DDBJ databases">
        <title>Sinomonas sp. isolated from a soil.</title>
        <authorList>
            <person name="Han J."/>
            <person name="Kim D.-U."/>
        </authorList>
    </citation>
    <scope>NUCLEOTIDE SEQUENCE [LARGE SCALE GENOMIC DNA]</scope>
    <source>
        <strain evidence="2 3">5-5</strain>
    </source>
</reference>
<sequence>MPATTGMYRLHDNRFRTNEFNPGPKGAGRFHFFGTPAVPVLYTAATEAAAVAETLLRNIPVAGGVISYGDYQSKVMAALEIKREVRLASFLGTDLRALKVGPEQLTTTPGQNYPQTRKWAEAAHAAGFDGIAWMSRQDNSDRAYMFFGDRVTEGDFEVVPGSGRIFAVGPDLDWLTDFCAPLHIEVLPGSA</sequence>
<name>A0ABS9U6B5_9MICC</name>
<dbReference type="EMBL" id="JAKZBV010000001">
    <property type="protein sequence ID" value="MCH6472076.1"/>
    <property type="molecule type" value="Genomic_DNA"/>
</dbReference>
<protein>
    <submittedName>
        <fullName evidence="2">RES family NAD+ phosphorylase</fullName>
    </submittedName>
</protein>
<organism evidence="2 3">
    <name type="scientific">Sinomonas terrae</name>
    <dbReference type="NCBI Taxonomy" id="2908838"/>
    <lineage>
        <taxon>Bacteria</taxon>
        <taxon>Bacillati</taxon>
        <taxon>Actinomycetota</taxon>
        <taxon>Actinomycetes</taxon>
        <taxon>Micrococcales</taxon>
        <taxon>Micrococcaceae</taxon>
        <taxon>Sinomonas</taxon>
    </lineage>
</organism>
<evidence type="ECO:0000313" key="3">
    <source>
        <dbReference type="Proteomes" id="UP001202922"/>
    </source>
</evidence>
<gene>
    <name evidence="2" type="ORF">L0M17_19240</name>
</gene>
<dbReference type="RefSeq" id="WP_241055991.1">
    <property type="nucleotide sequence ID" value="NZ_JAKZBV010000001.1"/>
</dbReference>
<evidence type="ECO:0000259" key="1">
    <source>
        <dbReference type="SMART" id="SM00953"/>
    </source>
</evidence>
<proteinExistence type="predicted"/>
<accession>A0ABS9U6B5</accession>
<evidence type="ECO:0000313" key="2">
    <source>
        <dbReference type="EMBL" id="MCH6472076.1"/>
    </source>
</evidence>